<feature type="DNA-binding region" description="H-T-H motif" evidence="4">
    <location>
        <begin position="24"/>
        <end position="43"/>
    </location>
</feature>
<dbReference type="GO" id="GO:0003700">
    <property type="term" value="F:DNA-binding transcription factor activity"/>
    <property type="evidence" value="ECO:0007669"/>
    <property type="project" value="TreeGrafter"/>
</dbReference>
<dbReference type="RefSeq" id="WP_285485694.1">
    <property type="nucleotide sequence ID" value="NZ_BSTI01000001.1"/>
</dbReference>
<dbReference type="InterPro" id="IPR050109">
    <property type="entry name" value="HTH-type_TetR-like_transc_reg"/>
</dbReference>
<evidence type="ECO:0000313" key="7">
    <source>
        <dbReference type="Proteomes" id="UP001165136"/>
    </source>
</evidence>
<keyword evidence="1" id="KW-0805">Transcription regulation</keyword>
<dbReference type="Gene3D" id="1.10.357.10">
    <property type="entry name" value="Tetracycline Repressor, domain 2"/>
    <property type="match status" value="1"/>
</dbReference>
<dbReference type="PANTHER" id="PTHR30055">
    <property type="entry name" value="HTH-TYPE TRANSCRIPTIONAL REGULATOR RUTR"/>
    <property type="match status" value="1"/>
</dbReference>
<keyword evidence="2 4" id="KW-0238">DNA-binding</keyword>
<dbReference type="SUPFAM" id="SSF46689">
    <property type="entry name" value="Homeodomain-like"/>
    <property type="match status" value="1"/>
</dbReference>
<dbReference type="InterPro" id="IPR009057">
    <property type="entry name" value="Homeodomain-like_sf"/>
</dbReference>
<proteinExistence type="predicted"/>
<dbReference type="PRINTS" id="PR00455">
    <property type="entry name" value="HTHTETR"/>
</dbReference>
<dbReference type="Pfam" id="PF00440">
    <property type="entry name" value="TetR_N"/>
    <property type="match status" value="1"/>
</dbReference>
<dbReference type="SUPFAM" id="SSF48498">
    <property type="entry name" value="Tetracyclin repressor-like, C-terminal domain"/>
    <property type="match status" value="1"/>
</dbReference>
<accession>A0A9W6VEJ7</accession>
<evidence type="ECO:0000256" key="2">
    <source>
        <dbReference type="ARBA" id="ARBA00023125"/>
    </source>
</evidence>
<organism evidence="6 7">
    <name type="scientific">Amycolatopsis taiwanensis</name>
    <dbReference type="NCBI Taxonomy" id="342230"/>
    <lineage>
        <taxon>Bacteria</taxon>
        <taxon>Bacillati</taxon>
        <taxon>Actinomycetota</taxon>
        <taxon>Actinomycetes</taxon>
        <taxon>Pseudonocardiales</taxon>
        <taxon>Pseudonocardiaceae</taxon>
        <taxon>Amycolatopsis</taxon>
    </lineage>
</organism>
<evidence type="ECO:0000256" key="1">
    <source>
        <dbReference type="ARBA" id="ARBA00023015"/>
    </source>
</evidence>
<protein>
    <submittedName>
        <fullName evidence="6">TetR family transcriptional regulator</fullName>
    </submittedName>
</protein>
<evidence type="ECO:0000256" key="4">
    <source>
        <dbReference type="PROSITE-ProRule" id="PRU00335"/>
    </source>
</evidence>
<dbReference type="InterPro" id="IPR001647">
    <property type="entry name" value="HTH_TetR"/>
</dbReference>
<dbReference type="InterPro" id="IPR036271">
    <property type="entry name" value="Tet_transcr_reg_TetR-rel_C_sf"/>
</dbReference>
<gene>
    <name evidence="6" type="primary">rutR</name>
    <name evidence="6" type="ORF">Atai01_04830</name>
</gene>
<dbReference type="PROSITE" id="PS50977">
    <property type="entry name" value="HTH_TETR_2"/>
    <property type="match status" value="1"/>
</dbReference>
<evidence type="ECO:0000259" key="5">
    <source>
        <dbReference type="PROSITE" id="PS50977"/>
    </source>
</evidence>
<evidence type="ECO:0000256" key="3">
    <source>
        <dbReference type="ARBA" id="ARBA00023163"/>
    </source>
</evidence>
<dbReference type="AlphaFoldDB" id="A0A9W6VEJ7"/>
<evidence type="ECO:0000313" key="6">
    <source>
        <dbReference type="EMBL" id="GLY63864.1"/>
    </source>
</evidence>
<dbReference type="GO" id="GO:0000976">
    <property type="term" value="F:transcription cis-regulatory region binding"/>
    <property type="evidence" value="ECO:0007669"/>
    <property type="project" value="TreeGrafter"/>
</dbReference>
<sequence>MGTREQILAAAEEIMRERGYARATTKEIARAAGYSEAALYKHFQDKTEIFLGVLSERMPAFGATLGELTAQAGKGSLRAHLVRLARSALDFYTETFPIAASVFSTRELLAAHRKALRELGPGPRGPQIAVAGYLRAERRLGRLPRTTDVDAMAALLLGACFQQAFLIRFEDANPSSEERDALAKSLVRILLPAAGASARPAGTSPRPEN</sequence>
<keyword evidence="7" id="KW-1185">Reference proteome</keyword>
<comment type="caution">
    <text evidence="6">The sequence shown here is derived from an EMBL/GenBank/DDBJ whole genome shotgun (WGS) entry which is preliminary data.</text>
</comment>
<reference evidence="6" key="1">
    <citation type="submission" date="2023-03" db="EMBL/GenBank/DDBJ databases">
        <title>Amycolatopsis taiwanensis NBRC 103393.</title>
        <authorList>
            <person name="Ichikawa N."/>
            <person name="Sato H."/>
            <person name="Tonouchi N."/>
        </authorList>
    </citation>
    <scope>NUCLEOTIDE SEQUENCE</scope>
    <source>
        <strain evidence="6">NBRC 103393</strain>
    </source>
</reference>
<name>A0A9W6VEJ7_9PSEU</name>
<keyword evidence="3" id="KW-0804">Transcription</keyword>
<dbReference type="PANTHER" id="PTHR30055:SF234">
    <property type="entry name" value="HTH-TYPE TRANSCRIPTIONAL REGULATOR BETI"/>
    <property type="match status" value="1"/>
</dbReference>
<dbReference type="EMBL" id="BSTI01000001">
    <property type="protein sequence ID" value="GLY63864.1"/>
    <property type="molecule type" value="Genomic_DNA"/>
</dbReference>
<feature type="domain" description="HTH tetR-type" evidence="5">
    <location>
        <begin position="1"/>
        <end position="61"/>
    </location>
</feature>
<dbReference type="Proteomes" id="UP001165136">
    <property type="component" value="Unassembled WGS sequence"/>
</dbReference>